<dbReference type="GO" id="GO:0000139">
    <property type="term" value="C:Golgi membrane"/>
    <property type="evidence" value="ECO:0007669"/>
    <property type="project" value="UniProtKB-SubCell"/>
</dbReference>
<comment type="subcellular location">
    <subcellularLocation>
        <location evidence="1 9">Golgi apparatus membrane</location>
        <topology evidence="1 9">Single-pass type II membrane protein</topology>
    </subcellularLocation>
</comment>
<organism evidence="10 11">
    <name type="scientific">Meganyctiphanes norvegica</name>
    <name type="common">Northern krill</name>
    <name type="synonym">Thysanopoda norvegica</name>
    <dbReference type="NCBI Taxonomy" id="48144"/>
    <lineage>
        <taxon>Eukaryota</taxon>
        <taxon>Metazoa</taxon>
        <taxon>Ecdysozoa</taxon>
        <taxon>Arthropoda</taxon>
        <taxon>Crustacea</taxon>
        <taxon>Multicrustacea</taxon>
        <taxon>Malacostraca</taxon>
        <taxon>Eumalacostraca</taxon>
        <taxon>Eucarida</taxon>
        <taxon>Euphausiacea</taxon>
        <taxon>Euphausiidae</taxon>
        <taxon>Meganyctiphanes</taxon>
    </lineage>
</organism>
<keyword evidence="3 9" id="KW-0808">Transferase</keyword>
<keyword evidence="9" id="KW-0119">Carbohydrate metabolism</keyword>
<evidence type="ECO:0000256" key="2">
    <source>
        <dbReference type="ARBA" id="ARBA00006339"/>
    </source>
</evidence>
<keyword evidence="8 9" id="KW-0325">Glycoprotein</keyword>
<evidence type="ECO:0000256" key="1">
    <source>
        <dbReference type="ARBA" id="ARBA00004323"/>
    </source>
</evidence>
<gene>
    <name evidence="10" type="ORF">MNOR_LOCUS12882</name>
</gene>
<evidence type="ECO:0000256" key="7">
    <source>
        <dbReference type="ARBA" id="ARBA00023136"/>
    </source>
</evidence>
<accession>A0AAV2QHM7</accession>
<dbReference type="EC" id="2.8.2.-" evidence="9"/>
<keyword evidence="7" id="KW-0472">Membrane</keyword>
<dbReference type="AlphaFoldDB" id="A0AAV2QHM7"/>
<dbReference type="Pfam" id="PF03567">
    <property type="entry name" value="Sulfotransfer_2"/>
    <property type="match status" value="1"/>
</dbReference>
<feature type="non-terminal residue" evidence="10">
    <location>
        <position position="100"/>
    </location>
</feature>
<dbReference type="EMBL" id="CAXKWB010007193">
    <property type="protein sequence ID" value="CAL4086009.1"/>
    <property type="molecule type" value="Genomic_DNA"/>
</dbReference>
<evidence type="ECO:0000256" key="9">
    <source>
        <dbReference type="RuleBase" id="RU364020"/>
    </source>
</evidence>
<feature type="non-terminal residue" evidence="10">
    <location>
        <position position="1"/>
    </location>
</feature>
<name>A0AAV2QHM7_MEGNR</name>
<sequence length="100" mass="12114">WSSCNPCHLKYDFILKLADIAQEFDHVFDVANITDHLQTSIATNKRPKKKKGSNQEYLKHYEDQPDYILKKIYDTYKLDYYLFGFELPHFLKKFENMDHY</sequence>
<dbReference type="InterPro" id="IPR005331">
    <property type="entry name" value="Sulfotransferase"/>
</dbReference>
<dbReference type="GO" id="GO:0008146">
    <property type="term" value="F:sulfotransferase activity"/>
    <property type="evidence" value="ECO:0007669"/>
    <property type="project" value="InterPro"/>
</dbReference>
<evidence type="ECO:0000256" key="3">
    <source>
        <dbReference type="ARBA" id="ARBA00022679"/>
    </source>
</evidence>
<evidence type="ECO:0000256" key="6">
    <source>
        <dbReference type="ARBA" id="ARBA00023034"/>
    </source>
</evidence>
<evidence type="ECO:0000313" key="10">
    <source>
        <dbReference type="EMBL" id="CAL4086009.1"/>
    </source>
</evidence>
<proteinExistence type="inferred from homology"/>
<keyword evidence="11" id="KW-1185">Reference proteome</keyword>
<protein>
    <recommendedName>
        <fullName evidence="9">Carbohydrate sulfotransferase</fullName>
        <ecNumber evidence="9">2.8.2.-</ecNumber>
    </recommendedName>
</protein>
<comment type="similarity">
    <text evidence="2 9">Belongs to the sulfotransferase 2 family.</text>
</comment>
<keyword evidence="5" id="KW-1133">Transmembrane helix</keyword>
<evidence type="ECO:0000256" key="4">
    <source>
        <dbReference type="ARBA" id="ARBA00022692"/>
    </source>
</evidence>
<dbReference type="PANTHER" id="PTHR12137:SF54">
    <property type="entry name" value="CARBOHYDRATE SULFOTRANSFERASE"/>
    <property type="match status" value="1"/>
</dbReference>
<evidence type="ECO:0000256" key="5">
    <source>
        <dbReference type="ARBA" id="ARBA00022989"/>
    </source>
</evidence>
<dbReference type="InterPro" id="IPR018011">
    <property type="entry name" value="Carb_sulfotrans_8-10"/>
</dbReference>
<keyword evidence="4" id="KW-0812">Transmembrane</keyword>
<dbReference type="GO" id="GO:0016051">
    <property type="term" value="P:carbohydrate biosynthetic process"/>
    <property type="evidence" value="ECO:0007669"/>
    <property type="project" value="InterPro"/>
</dbReference>
<evidence type="ECO:0000256" key="8">
    <source>
        <dbReference type="ARBA" id="ARBA00023180"/>
    </source>
</evidence>
<reference evidence="10 11" key="1">
    <citation type="submission" date="2024-05" db="EMBL/GenBank/DDBJ databases">
        <authorList>
            <person name="Wallberg A."/>
        </authorList>
    </citation>
    <scope>NUCLEOTIDE SEQUENCE [LARGE SCALE GENOMIC DNA]</scope>
</reference>
<keyword evidence="9" id="KW-0735">Signal-anchor</keyword>
<dbReference type="PANTHER" id="PTHR12137">
    <property type="entry name" value="CARBOHYDRATE SULFOTRANSFERASE"/>
    <property type="match status" value="1"/>
</dbReference>
<comment type="caution">
    <text evidence="10">The sequence shown here is derived from an EMBL/GenBank/DDBJ whole genome shotgun (WGS) entry which is preliminary data.</text>
</comment>
<keyword evidence="6 9" id="KW-0333">Golgi apparatus</keyword>
<dbReference type="Proteomes" id="UP001497623">
    <property type="component" value="Unassembled WGS sequence"/>
</dbReference>
<evidence type="ECO:0000313" key="11">
    <source>
        <dbReference type="Proteomes" id="UP001497623"/>
    </source>
</evidence>